<dbReference type="Proteomes" id="UP001142489">
    <property type="component" value="Unassembled WGS sequence"/>
</dbReference>
<dbReference type="Gene3D" id="3.30.420.10">
    <property type="entry name" value="Ribonuclease H-like superfamily/Ribonuclease H"/>
    <property type="match status" value="1"/>
</dbReference>
<dbReference type="OrthoDB" id="3263820at2759"/>
<sequence>RAYFSVTAFRIYPRFLSSYIPAIKYGGGSIMVWTCFAASAPGQLAVIEGKMDSQVYLKNSSG</sequence>
<organism evidence="1 2">
    <name type="scientific">Phrynocephalus forsythii</name>
    <dbReference type="NCBI Taxonomy" id="171643"/>
    <lineage>
        <taxon>Eukaryota</taxon>
        <taxon>Metazoa</taxon>
        <taxon>Chordata</taxon>
        <taxon>Craniata</taxon>
        <taxon>Vertebrata</taxon>
        <taxon>Euteleostomi</taxon>
        <taxon>Lepidosauria</taxon>
        <taxon>Squamata</taxon>
        <taxon>Bifurcata</taxon>
        <taxon>Unidentata</taxon>
        <taxon>Episquamata</taxon>
        <taxon>Toxicofera</taxon>
        <taxon>Iguania</taxon>
        <taxon>Acrodonta</taxon>
        <taxon>Agamidae</taxon>
        <taxon>Agaminae</taxon>
        <taxon>Phrynocephalus</taxon>
    </lineage>
</organism>
<proteinExistence type="predicted"/>
<name>A0A9Q0XVW7_9SAUR</name>
<accession>A0A9Q0XVW7</accession>
<evidence type="ECO:0000313" key="1">
    <source>
        <dbReference type="EMBL" id="KAJ7326869.1"/>
    </source>
</evidence>
<protein>
    <submittedName>
        <fullName evidence="1">Uncharacterized protein</fullName>
    </submittedName>
</protein>
<dbReference type="AlphaFoldDB" id="A0A9Q0XVW7"/>
<evidence type="ECO:0000313" key="2">
    <source>
        <dbReference type="Proteomes" id="UP001142489"/>
    </source>
</evidence>
<dbReference type="InterPro" id="IPR036397">
    <property type="entry name" value="RNaseH_sf"/>
</dbReference>
<feature type="non-terminal residue" evidence="1">
    <location>
        <position position="1"/>
    </location>
</feature>
<dbReference type="EMBL" id="JAPFRF010000007">
    <property type="protein sequence ID" value="KAJ7326869.1"/>
    <property type="molecule type" value="Genomic_DNA"/>
</dbReference>
<reference evidence="1" key="1">
    <citation type="journal article" date="2023" name="DNA Res.">
        <title>Chromosome-level genome assembly of Phrynocephalus forsythii using third-generation DNA sequencing and Hi-C analysis.</title>
        <authorList>
            <person name="Qi Y."/>
            <person name="Zhao W."/>
            <person name="Zhao Y."/>
            <person name="Niu C."/>
            <person name="Cao S."/>
            <person name="Zhang Y."/>
        </authorList>
    </citation>
    <scope>NUCLEOTIDE SEQUENCE</scope>
    <source>
        <tissue evidence="1">Muscle</tissue>
    </source>
</reference>
<comment type="caution">
    <text evidence="1">The sequence shown here is derived from an EMBL/GenBank/DDBJ whole genome shotgun (WGS) entry which is preliminary data.</text>
</comment>
<dbReference type="GO" id="GO:0003676">
    <property type="term" value="F:nucleic acid binding"/>
    <property type="evidence" value="ECO:0007669"/>
    <property type="project" value="InterPro"/>
</dbReference>
<gene>
    <name evidence="1" type="ORF">JRQ81_016628</name>
</gene>
<keyword evidence="2" id="KW-1185">Reference proteome</keyword>